<dbReference type="Proteomes" id="UP000243975">
    <property type="component" value="Unassembled WGS sequence"/>
</dbReference>
<accession>A0A118K572</accession>
<protein>
    <submittedName>
        <fullName evidence="1">Uncharacterized protein</fullName>
    </submittedName>
</protein>
<dbReference type="EMBL" id="LEKV01001100">
    <property type="protein sequence ID" value="KVI08640.1"/>
    <property type="molecule type" value="Genomic_DNA"/>
</dbReference>
<name>A0A118K572_CYNCS</name>
<sequence>MVEHGFTVSSSQYLSAVWRRWMHLSDYLMKTSVLQSTTELVLDLLYLCQRFHFKF</sequence>
<proteinExistence type="predicted"/>
<reference evidence="1 2" key="1">
    <citation type="journal article" date="2016" name="Sci. Rep.">
        <title>The genome sequence of the outbreeding globe artichoke constructed de novo incorporating a phase-aware low-pass sequencing strategy of F1 progeny.</title>
        <authorList>
            <person name="Scaglione D."/>
            <person name="Reyes-Chin-Wo S."/>
            <person name="Acquadro A."/>
            <person name="Froenicke L."/>
            <person name="Portis E."/>
            <person name="Beitel C."/>
            <person name="Tirone M."/>
            <person name="Mauro R."/>
            <person name="Lo Monaco A."/>
            <person name="Mauromicale G."/>
            <person name="Faccioli P."/>
            <person name="Cattivelli L."/>
            <person name="Rieseberg L."/>
            <person name="Michelmore R."/>
            <person name="Lanteri S."/>
        </authorList>
    </citation>
    <scope>NUCLEOTIDE SEQUENCE [LARGE SCALE GENOMIC DNA]</scope>
    <source>
        <strain evidence="1">2C</strain>
    </source>
</reference>
<comment type="caution">
    <text evidence="1">The sequence shown here is derived from an EMBL/GenBank/DDBJ whole genome shotgun (WGS) entry which is preliminary data.</text>
</comment>
<evidence type="ECO:0000313" key="1">
    <source>
        <dbReference type="EMBL" id="KVI08640.1"/>
    </source>
</evidence>
<organism evidence="1 2">
    <name type="scientific">Cynara cardunculus var. scolymus</name>
    <name type="common">Globe artichoke</name>
    <name type="synonym">Cynara scolymus</name>
    <dbReference type="NCBI Taxonomy" id="59895"/>
    <lineage>
        <taxon>Eukaryota</taxon>
        <taxon>Viridiplantae</taxon>
        <taxon>Streptophyta</taxon>
        <taxon>Embryophyta</taxon>
        <taxon>Tracheophyta</taxon>
        <taxon>Spermatophyta</taxon>
        <taxon>Magnoliopsida</taxon>
        <taxon>eudicotyledons</taxon>
        <taxon>Gunneridae</taxon>
        <taxon>Pentapetalae</taxon>
        <taxon>asterids</taxon>
        <taxon>campanulids</taxon>
        <taxon>Asterales</taxon>
        <taxon>Asteraceae</taxon>
        <taxon>Carduoideae</taxon>
        <taxon>Cardueae</taxon>
        <taxon>Carduinae</taxon>
        <taxon>Cynara</taxon>
    </lineage>
</organism>
<keyword evidence="2" id="KW-1185">Reference proteome</keyword>
<evidence type="ECO:0000313" key="2">
    <source>
        <dbReference type="Proteomes" id="UP000243975"/>
    </source>
</evidence>
<dbReference type="Gramene" id="KVI08640">
    <property type="protein sequence ID" value="KVI08640"/>
    <property type="gene ID" value="Ccrd_012986"/>
</dbReference>
<dbReference type="AlphaFoldDB" id="A0A118K572"/>
<gene>
    <name evidence="1" type="ORF">Ccrd_012986</name>
</gene>